<accession>A0AAI8VAM8</accession>
<sequence length="62" mass="6727">MQIPESLIAVLALALRLAMATPIAKDIPAGQAVSTTDEPYPQHIKVVPDFFKRSPRADEPTV</sequence>
<comment type="caution">
    <text evidence="2">The sequence shown here is derived from an EMBL/GenBank/DDBJ whole genome shotgun (WGS) entry which is preliminary data.</text>
</comment>
<evidence type="ECO:0000313" key="2">
    <source>
        <dbReference type="EMBL" id="CAJ2501474.1"/>
    </source>
</evidence>
<reference evidence="2" key="1">
    <citation type="submission" date="2023-10" db="EMBL/GenBank/DDBJ databases">
        <authorList>
            <person name="Hackl T."/>
        </authorList>
    </citation>
    <scope>NUCLEOTIDE SEQUENCE</scope>
</reference>
<protein>
    <submittedName>
        <fullName evidence="2">Uu.00g043270.m01.CDS01</fullName>
    </submittedName>
</protein>
<organism evidence="2 3">
    <name type="scientific">Anthostomella pinea</name>
    <dbReference type="NCBI Taxonomy" id="933095"/>
    <lineage>
        <taxon>Eukaryota</taxon>
        <taxon>Fungi</taxon>
        <taxon>Dikarya</taxon>
        <taxon>Ascomycota</taxon>
        <taxon>Pezizomycotina</taxon>
        <taxon>Sordariomycetes</taxon>
        <taxon>Xylariomycetidae</taxon>
        <taxon>Xylariales</taxon>
        <taxon>Xylariaceae</taxon>
        <taxon>Anthostomella</taxon>
    </lineage>
</organism>
<dbReference type="EMBL" id="CAUWAG010000003">
    <property type="protein sequence ID" value="CAJ2501474.1"/>
    <property type="molecule type" value="Genomic_DNA"/>
</dbReference>
<dbReference type="AlphaFoldDB" id="A0AAI8VAM8"/>
<keyword evidence="1" id="KW-0732">Signal</keyword>
<name>A0AAI8VAM8_9PEZI</name>
<gene>
    <name evidence="2" type="ORF">KHLLAP_LOCUS1942</name>
</gene>
<proteinExistence type="predicted"/>
<evidence type="ECO:0000313" key="3">
    <source>
        <dbReference type="Proteomes" id="UP001295740"/>
    </source>
</evidence>
<feature type="signal peptide" evidence="1">
    <location>
        <begin position="1"/>
        <end position="20"/>
    </location>
</feature>
<keyword evidence="3" id="KW-1185">Reference proteome</keyword>
<evidence type="ECO:0000256" key="1">
    <source>
        <dbReference type="SAM" id="SignalP"/>
    </source>
</evidence>
<dbReference type="Proteomes" id="UP001295740">
    <property type="component" value="Unassembled WGS sequence"/>
</dbReference>
<feature type="chain" id="PRO_5042586336" evidence="1">
    <location>
        <begin position="21"/>
        <end position="62"/>
    </location>
</feature>